<evidence type="ECO:0000256" key="5">
    <source>
        <dbReference type="ARBA" id="ARBA00023002"/>
    </source>
</evidence>
<dbReference type="InterPro" id="IPR046373">
    <property type="entry name" value="Acyl-CoA_Oxase/DH_mid-dom_sf"/>
</dbReference>
<organism evidence="8 9">
    <name type="scientific">Albimonas pacifica</name>
    <dbReference type="NCBI Taxonomy" id="1114924"/>
    <lineage>
        <taxon>Bacteria</taxon>
        <taxon>Pseudomonadati</taxon>
        <taxon>Pseudomonadota</taxon>
        <taxon>Alphaproteobacteria</taxon>
        <taxon>Rhodobacterales</taxon>
        <taxon>Paracoccaceae</taxon>
        <taxon>Albimonas</taxon>
    </lineage>
</organism>
<evidence type="ECO:0000256" key="4">
    <source>
        <dbReference type="ARBA" id="ARBA00022827"/>
    </source>
</evidence>
<dbReference type="STRING" id="1114924.SAMN05216258_101492"/>
<comment type="cofactor">
    <cofactor evidence="1">
        <name>FAD</name>
        <dbReference type="ChEBI" id="CHEBI:57692"/>
    </cofactor>
</comment>
<comment type="similarity">
    <text evidence="2">Belongs to the acyl-CoA dehydrogenase family.</text>
</comment>
<feature type="domain" description="Acyl-CoA dehydrogenase/oxidase N-terminal" evidence="7">
    <location>
        <begin position="6"/>
        <end position="117"/>
    </location>
</feature>
<dbReference type="CDD" id="cd00567">
    <property type="entry name" value="ACAD"/>
    <property type="match status" value="1"/>
</dbReference>
<dbReference type="InterPro" id="IPR009100">
    <property type="entry name" value="AcylCoA_DH/oxidase_NM_dom_sf"/>
</dbReference>
<dbReference type="GO" id="GO:0003995">
    <property type="term" value="F:acyl-CoA dehydrogenase activity"/>
    <property type="evidence" value="ECO:0007669"/>
    <property type="project" value="TreeGrafter"/>
</dbReference>
<dbReference type="Pfam" id="PF00441">
    <property type="entry name" value="Acyl-CoA_dh_1"/>
    <property type="match status" value="1"/>
</dbReference>
<dbReference type="InterPro" id="IPR009075">
    <property type="entry name" value="AcylCo_DH/oxidase_C"/>
</dbReference>
<dbReference type="GO" id="GO:0050660">
    <property type="term" value="F:flavin adenine dinucleotide binding"/>
    <property type="evidence" value="ECO:0007669"/>
    <property type="project" value="InterPro"/>
</dbReference>
<feature type="domain" description="Acyl-CoA dehydrogenase/oxidase C-terminal" evidence="6">
    <location>
        <begin position="232"/>
        <end position="371"/>
    </location>
</feature>
<dbReference type="Gene3D" id="2.40.110.10">
    <property type="entry name" value="Butyryl-CoA Dehydrogenase, subunit A, domain 2"/>
    <property type="match status" value="1"/>
</dbReference>
<evidence type="ECO:0000256" key="2">
    <source>
        <dbReference type="ARBA" id="ARBA00009347"/>
    </source>
</evidence>
<evidence type="ECO:0000256" key="3">
    <source>
        <dbReference type="ARBA" id="ARBA00022630"/>
    </source>
</evidence>
<evidence type="ECO:0000256" key="1">
    <source>
        <dbReference type="ARBA" id="ARBA00001974"/>
    </source>
</evidence>
<gene>
    <name evidence="8" type="ORF">SAMN05216258_101492</name>
</gene>
<name>A0A1I3C1C3_9RHOB</name>
<dbReference type="Gene3D" id="1.10.540.10">
    <property type="entry name" value="Acyl-CoA dehydrogenase/oxidase, N-terminal domain"/>
    <property type="match status" value="1"/>
</dbReference>
<evidence type="ECO:0000259" key="7">
    <source>
        <dbReference type="Pfam" id="PF02771"/>
    </source>
</evidence>
<dbReference type="AlphaFoldDB" id="A0A1I3C1C3"/>
<evidence type="ECO:0008006" key="10">
    <source>
        <dbReference type="Google" id="ProtNLM"/>
    </source>
</evidence>
<proteinExistence type="inferred from homology"/>
<dbReference type="OrthoDB" id="7328575at2"/>
<keyword evidence="5" id="KW-0560">Oxidoreductase</keyword>
<dbReference type="EMBL" id="FOQH01000001">
    <property type="protein sequence ID" value="SFH68233.1"/>
    <property type="molecule type" value="Genomic_DNA"/>
</dbReference>
<dbReference type="InterPro" id="IPR037069">
    <property type="entry name" value="AcylCoA_DH/ox_N_sf"/>
</dbReference>
<evidence type="ECO:0000313" key="9">
    <source>
        <dbReference type="Proteomes" id="UP000199377"/>
    </source>
</evidence>
<reference evidence="8 9" key="1">
    <citation type="submission" date="2016-10" db="EMBL/GenBank/DDBJ databases">
        <authorList>
            <person name="de Groot N.N."/>
        </authorList>
    </citation>
    <scope>NUCLEOTIDE SEQUENCE [LARGE SCALE GENOMIC DNA]</scope>
    <source>
        <strain evidence="8 9">CGMCC 1.11030</strain>
    </source>
</reference>
<dbReference type="SUPFAM" id="SSF56645">
    <property type="entry name" value="Acyl-CoA dehydrogenase NM domain-like"/>
    <property type="match status" value="1"/>
</dbReference>
<dbReference type="Gene3D" id="1.20.140.10">
    <property type="entry name" value="Butyryl-CoA Dehydrogenase, subunit A, domain 3"/>
    <property type="match status" value="1"/>
</dbReference>
<dbReference type="Proteomes" id="UP000199377">
    <property type="component" value="Unassembled WGS sequence"/>
</dbReference>
<protein>
    <recommendedName>
        <fullName evidence="10">Acyl-CoA dehydrogenase</fullName>
    </recommendedName>
</protein>
<evidence type="ECO:0000313" key="8">
    <source>
        <dbReference type="EMBL" id="SFH68233.1"/>
    </source>
</evidence>
<dbReference type="RefSeq" id="WP_092857453.1">
    <property type="nucleotide sequence ID" value="NZ_FOQH01000001.1"/>
</dbReference>
<keyword evidence="9" id="KW-1185">Reference proteome</keyword>
<dbReference type="Pfam" id="PF02771">
    <property type="entry name" value="Acyl-CoA_dh_N"/>
    <property type="match status" value="1"/>
</dbReference>
<dbReference type="PANTHER" id="PTHR43884:SF20">
    <property type="entry name" value="ACYL-COA DEHYDROGENASE FADE28"/>
    <property type="match status" value="1"/>
</dbReference>
<keyword evidence="4" id="KW-0274">FAD</keyword>
<accession>A0A1I3C1C3</accession>
<dbReference type="InterPro" id="IPR013786">
    <property type="entry name" value="AcylCoA_DH/ox_N"/>
</dbReference>
<dbReference type="PANTHER" id="PTHR43884">
    <property type="entry name" value="ACYL-COA DEHYDROGENASE"/>
    <property type="match status" value="1"/>
</dbReference>
<evidence type="ECO:0000259" key="6">
    <source>
        <dbReference type="Pfam" id="PF00441"/>
    </source>
</evidence>
<sequence length="389" mass="40168">MTAFSTEERQLLSESAEAWFADRYGPEHSKKLSRDTEDGFGREEWKTYAEMGWLGLALPEAAGGSDGGLTELSILLATAGKHLAMEPLLPTLVLGAGAVAQLGTPAQQEILGKVAEGACLMALLHAEPASGFARDHVEAIAARSGDGFKLDGAKTFAIGAHAADLLVVSARIGDASGPVGLFLVPGKAEGVSLNVSPAMDGRKGAAATFSGVSLGADALLGGEEDRLAAIDALLDRGTLAACAEAVGAMHAAAATTLDYLKQRKQFGRALSEFQVIQHRLVDMNILCEETRAAVHAALTAVDEARPGAALAVARAKVQCARASRFIGGQAVQLHGGMGMTDELSASHFYKRLSVLEAQFGDGEWHLRRLIAAGAQAPASAASTTGMAAG</sequence>
<dbReference type="SUPFAM" id="SSF47203">
    <property type="entry name" value="Acyl-CoA dehydrogenase C-terminal domain-like"/>
    <property type="match status" value="1"/>
</dbReference>
<dbReference type="InterPro" id="IPR036250">
    <property type="entry name" value="AcylCo_DH-like_C"/>
</dbReference>
<keyword evidence="3" id="KW-0285">Flavoprotein</keyword>